<dbReference type="GO" id="GO:0005634">
    <property type="term" value="C:nucleus"/>
    <property type="evidence" value="ECO:0007669"/>
    <property type="project" value="UniProtKB-SubCell"/>
</dbReference>
<dbReference type="SMART" id="SM00428">
    <property type="entry name" value="H3"/>
    <property type="match status" value="1"/>
</dbReference>
<evidence type="ECO:0000256" key="3">
    <source>
        <dbReference type="ARBA" id="ARBA00010343"/>
    </source>
</evidence>
<evidence type="ECO:0000256" key="2">
    <source>
        <dbReference type="ARBA" id="ARBA00004286"/>
    </source>
</evidence>
<comment type="subcellular location">
    <subcellularLocation>
        <location evidence="2">Chromosome</location>
    </subcellularLocation>
    <subcellularLocation>
        <location evidence="1">Nucleus</location>
    </subcellularLocation>
</comment>
<dbReference type="AlphaFoldDB" id="A0A8H5CBJ7"/>
<evidence type="ECO:0000256" key="7">
    <source>
        <dbReference type="ARBA" id="ARBA00023269"/>
    </source>
</evidence>
<dbReference type="SUPFAM" id="SSF47113">
    <property type="entry name" value="Histone-fold"/>
    <property type="match status" value="1"/>
</dbReference>
<dbReference type="PRINTS" id="PR00622">
    <property type="entry name" value="HISTONEH3"/>
</dbReference>
<evidence type="ECO:0000313" key="9">
    <source>
        <dbReference type="EMBL" id="KAF5338719.1"/>
    </source>
</evidence>
<keyword evidence="7" id="KW-0544">Nucleosome core</keyword>
<dbReference type="InterPro" id="IPR000164">
    <property type="entry name" value="Histone_H3/CENP-A"/>
</dbReference>
<keyword evidence="10" id="KW-1185">Reference proteome</keyword>
<dbReference type="Gene3D" id="1.10.20.10">
    <property type="entry name" value="Histone, subunit A"/>
    <property type="match status" value="1"/>
</dbReference>
<gene>
    <name evidence="9" type="ORF">D9611_013385</name>
</gene>
<accession>A0A8H5CBJ7</accession>
<dbReference type="CDD" id="cd22911">
    <property type="entry name" value="HFD_H3"/>
    <property type="match status" value="1"/>
</dbReference>
<feature type="domain" description="Core Histone H2A/H2B/H3" evidence="8">
    <location>
        <begin position="57"/>
        <end position="152"/>
    </location>
</feature>
<dbReference type="OrthoDB" id="842664at2759"/>
<keyword evidence="6" id="KW-0539">Nucleus</keyword>
<sequence length="158" mass="18100">MPQTARKTVAPIRGPGKQTARKMALKNPIRGGKYTVSLKTPAHLQHLTIRKPRFRPGQTVLHEIRRFQASTELLIRKLPFQRLVREIAMEYRASRTHISSPVDCRFRPDALTALQEASEAYLTGLFQDVNLAALHGKRVTIMPKDMVLARRLRGEYNY</sequence>
<reference evidence="9 10" key="1">
    <citation type="journal article" date="2020" name="ISME J.">
        <title>Uncovering the hidden diversity of litter-decomposition mechanisms in mushroom-forming fungi.</title>
        <authorList>
            <person name="Floudas D."/>
            <person name="Bentzer J."/>
            <person name="Ahren D."/>
            <person name="Johansson T."/>
            <person name="Persson P."/>
            <person name="Tunlid A."/>
        </authorList>
    </citation>
    <scope>NUCLEOTIDE SEQUENCE [LARGE SCALE GENOMIC DNA]</scope>
    <source>
        <strain evidence="9 10">CBS 175.51</strain>
    </source>
</reference>
<evidence type="ECO:0000256" key="5">
    <source>
        <dbReference type="ARBA" id="ARBA00023125"/>
    </source>
</evidence>
<organism evidence="9 10">
    <name type="scientific">Ephemerocybe angulata</name>
    <dbReference type="NCBI Taxonomy" id="980116"/>
    <lineage>
        <taxon>Eukaryota</taxon>
        <taxon>Fungi</taxon>
        <taxon>Dikarya</taxon>
        <taxon>Basidiomycota</taxon>
        <taxon>Agaricomycotina</taxon>
        <taxon>Agaricomycetes</taxon>
        <taxon>Agaricomycetidae</taxon>
        <taxon>Agaricales</taxon>
        <taxon>Agaricineae</taxon>
        <taxon>Psathyrellaceae</taxon>
        <taxon>Ephemerocybe</taxon>
    </lineage>
</organism>
<proteinExistence type="inferred from homology"/>
<dbReference type="PROSITE" id="PS00959">
    <property type="entry name" value="HISTONE_H3_2"/>
    <property type="match status" value="1"/>
</dbReference>
<dbReference type="GO" id="GO:0046982">
    <property type="term" value="F:protein heterodimerization activity"/>
    <property type="evidence" value="ECO:0007669"/>
    <property type="project" value="InterPro"/>
</dbReference>
<dbReference type="Pfam" id="PF00125">
    <property type="entry name" value="Histone"/>
    <property type="match status" value="1"/>
</dbReference>
<keyword evidence="5" id="KW-0238">DNA-binding</keyword>
<dbReference type="EMBL" id="JAACJK010000011">
    <property type="protein sequence ID" value="KAF5338719.1"/>
    <property type="molecule type" value="Genomic_DNA"/>
</dbReference>
<keyword evidence="4" id="KW-0158">Chromosome</keyword>
<name>A0A8H5CBJ7_9AGAR</name>
<comment type="similarity">
    <text evidence="3">Belongs to the histone H3 family.</text>
</comment>
<dbReference type="GO" id="GO:0000786">
    <property type="term" value="C:nucleosome"/>
    <property type="evidence" value="ECO:0007669"/>
    <property type="project" value="UniProtKB-KW"/>
</dbReference>
<evidence type="ECO:0000256" key="1">
    <source>
        <dbReference type="ARBA" id="ARBA00004123"/>
    </source>
</evidence>
<evidence type="ECO:0000313" key="10">
    <source>
        <dbReference type="Proteomes" id="UP000541558"/>
    </source>
</evidence>
<evidence type="ECO:0000256" key="6">
    <source>
        <dbReference type="ARBA" id="ARBA00023242"/>
    </source>
</evidence>
<dbReference type="Proteomes" id="UP000541558">
    <property type="component" value="Unassembled WGS sequence"/>
</dbReference>
<dbReference type="InterPro" id="IPR007125">
    <property type="entry name" value="H2A/H2B/H3"/>
</dbReference>
<dbReference type="GO" id="GO:0003677">
    <property type="term" value="F:DNA binding"/>
    <property type="evidence" value="ECO:0007669"/>
    <property type="project" value="UniProtKB-KW"/>
</dbReference>
<dbReference type="GO" id="GO:0030527">
    <property type="term" value="F:structural constituent of chromatin"/>
    <property type="evidence" value="ECO:0007669"/>
    <property type="project" value="InterPro"/>
</dbReference>
<evidence type="ECO:0000259" key="8">
    <source>
        <dbReference type="Pfam" id="PF00125"/>
    </source>
</evidence>
<protein>
    <recommendedName>
        <fullName evidence="8">Core Histone H2A/H2B/H3 domain-containing protein</fullName>
    </recommendedName>
</protein>
<evidence type="ECO:0000256" key="4">
    <source>
        <dbReference type="ARBA" id="ARBA00022454"/>
    </source>
</evidence>
<dbReference type="FunFam" id="1.10.20.10:FF:000085">
    <property type="entry name" value="Histone H3.2"/>
    <property type="match status" value="1"/>
</dbReference>
<comment type="caution">
    <text evidence="9">The sequence shown here is derived from an EMBL/GenBank/DDBJ whole genome shotgun (WGS) entry which is preliminary data.</text>
</comment>
<dbReference type="PANTHER" id="PTHR11426">
    <property type="entry name" value="HISTONE H3"/>
    <property type="match status" value="1"/>
</dbReference>
<dbReference type="InterPro" id="IPR009072">
    <property type="entry name" value="Histone-fold"/>
</dbReference>